<dbReference type="InterPro" id="IPR008909">
    <property type="entry name" value="DALR_anticod-bd"/>
</dbReference>
<evidence type="ECO:0000256" key="5">
    <source>
        <dbReference type="ARBA" id="ARBA00022840"/>
    </source>
</evidence>
<dbReference type="PANTHER" id="PTHR11956">
    <property type="entry name" value="ARGINYL-TRNA SYNTHETASE"/>
    <property type="match status" value="1"/>
</dbReference>
<dbReference type="InterPro" id="IPR014729">
    <property type="entry name" value="Rossmann-like_a/b/a_fold"/>
</dbReference>
<dbReference type="GO" id="GO:0004814">
    <property type="term" value="F:arginine-tRNA ligase activity"/>
    <property type="evidence" value="ECO:0007669"/>
    <property type="project" value="UniProtKB-UniRule"/>
</dbReference>
<evidence type="ECO:0000256" key="10">
    <source>
        <dbReference type="RuleBase" id="RU363038"/>
    </source>
</evidence>
<dbReference type="Pfam" id="PF03485">
    <property type="entry name" value="Arg_tRNA_synt_N"/>
    <property type="match status" value="1"/>
</dbReference>
<dbReference type="InterPro" id="IPR035684">
    <property type="entry name" value="ArgRS_core"/>
</dbReference>
<name>A0A2M7BFC6_9BACT</name>
<dbReference type="GO" id="GO:0006420">
    <property type="term" value="P:arginyl-tRNA aminoacylation"/>
    <property type="evidence" value="ECO:0007669"/>
    <property type="project" value="UniProtKB-UniRule"/>
</dbReference>
<dbReference type="SUPFAM" id="SSF55190">
    <property type="entry name" value="Arginyl-tRNA synthetase (ArgRS), N-terminal 'additional' domain"/>
    <property type="match status" value="1"/>
</dbReference>
<protein>
    <recommendedName>
        <fullName evidence="2 9">Arginine--tRNA ligase</fullName>
        <ecNumber evidence="2 9">6.1.1.19</ecNumber>
    </recommendedName>
</protein>
<dbReference type="PANTHER" id="PTHR11956:SF5">
    <property type="entry name" value="ARGININE--TRNA LIGASE, CYTOPLASMIC"/>
    <property type="match status" value="1"/>
</dbReference>
<evidence type="ECO:0000256" key="8">
    <source>
        <dbReference type="ARBA" id="ARBA00049339"/>
    </source>
</evidence>
<evidence type="ECO:0000256" key="9">
    <source>
        <dbReference type="NCBIfam" id="TIGR00456"/>
    </source>
</evidence>
<dbReference type="GO" id="GO:0005737">
    <property type="term" value="C:cytoplasm"/>
    <property type="evidence" value="ECO:0007669"/>
    <property type="project" value="UniProtKB-UniRule"/>
</dbReference>
<reference evidence="14" key="1">
    <citation type="submission" date="2017-09" db="EMBL/GenBank/DDBJ databases">
        <title>Depth-based differentiation of microbial function through sediment-hosted aquifers and enrichment of novel symbionts in the deep terrestrial subsurface.</title>
        <authorList>
            <person name="Probst A.J."/>
            <person name="Ladd B."/>
            <person name="Jarett J.K."/>
            <person name="Geller-Mcgrath D.E."/>
            <person name="Sieber C.M.K."/>
            <person name="Emerson J.B."/>
            <person name="Anantharaman K."/>
            <person name="Thomas B.C."/>
            <person name="Malmstrom R."/>
            <person name="Stieglmeier M."/>
            <person name="Klingl A."/>
            <person name="Woyke T."/>
            <person name="Ryan C.M."/>
            <person name="Banfield J.F."/>
        </authorList>
    </citation>
    <scope>NUCLEOTIDE SEQUENCE [LARGE SCALE GENOMIC DNA]</scope>
</reference>
<keyword evidence="6 10" id="KW-0648">Protein biosynthesis</keyword>
<dbReference type="InterPro" id="IPR005148">
    <property type="entry name" value="Arg-tRNA-synth_N"/>
</dbReference>
<evidence type="ECO:0000256" key="6">
    <source>
        <dbReference type="ARBA" id="ARBA00022917"/>
    </source>
</evidence>
<dbReference type="FunFam" id="1.10.730.10:FF:000006">
    <property type="entry name" value="Arginyl-tRNA synthetase 2, mitochondrial"/>
    <property type="match status" value="1"/>
</dbReference>
<dbReference type="Gene3D" id="3.40.50.620">
    <property type="entry name" value="HUPs"/>
    <property type="match status" value="1"/>
</dbReference>
<comment type="catalytic activity">
    <reaction evidence="8">
        <text>tRNA(Arg) + L-arginine + ATP = L-arginyl-tRNA(Arg) + AMP + diphosphate</text>
        <dbReference type="Rhea" id="RHEA:20301"/>
        <dbReference type="Rhea" id="RHEA-COMP:9658"/>
        <dbReference type="Rhea" id="RHEA-COMP:9673"/>
        <dbReference type="ChEBI" id="CHEBI:30616"/>
        <dbReference type="ChEBI" id="CHEBI:32682"/>
        <dbReference type="ChEBI" id="CHEBI:33019"/>
        <dbReference type="ChEBI" id="CHEBI:78442"/>
        <dbReference type="ChEBI" id="CHEBI:78513"/>
        <dbReference type="ChEBI" id="CHEBI:456215"/>
        <dbReference type="EC" id="6.1.1.19"/>
    </reaction>
</comment>
<feature type="domain" description="DALR anticodon binding" evidence="11">
    <location>
        <begin position="456"/>
        <end position="587"/>
    </location>
</feature>
<dbReference type="Pfam" id="PF05746">
    <property type="entry name" value="DALR_1"/>
    <property type="match status" value="1"/>
</dbReference>
<evidence type="ECO:0000256" key="1">
    <source>
        <dbReference type="ARBA" id="ARBA00005594"/>
    </source>
</evidence>
<dbReference type="NCBIfam" id="TIGR00456">
    <property type="entry name" value="argS"/>
    <property type="match status" value="1"/>
</dbReference>
<evidence type="ECO:0000256" key="3">
    <source>
        <dbReference type="ARBA" id="ARBA00022598"/>
    </source>
</evidence>
<evidence type="ECO:0000256" key="2">
    <source>
        <dbReference type="ARBA" id="ARBA00012837"/>
    </source>
</evidence>
<evidence type="ECO:0000259" key="12">
    <source>
        <dbReference type="SMART" id="SM01016"/>
    </source>
</evidence>
<dbReference type="SMART" id="SM00836">
    <property type="entry name" value="DALR_1"/>
    <property type="match status" value="1"/>
</dbReference>
<dbReference type="EMBL" id="PEVD01000014">
    <property type="protein sequence ID" value="PIV01821.1"/>
    <property type="molecule type" value="Genomic_DNA"/>
</dbReference>
<keyword evidence="4 10" id="KW-0547">Nucleotide-binding</keyword>
<comment type="similarity">
    <text evidence="1 10">Belongs to the class-I aminoacyl-tRNA synthetase family.</text>
</comment>
<evidence type="ECO:0000313" key="13">
    <source>
        <dbReference type="EMBL" id="PIV01821.1"/>
    </source>
</evidence>
<evidence type="ECO:0000256" key="7">
    <source>
        <dbReference type="ARBA" id="ARBA00023146"/>
    </source>
</evidence>
<dbReference type="EC" id="6.1.1.19" evidence="2 9"/>
<keyword evidence="7 10" id="KW-0030">Aminoacyl-tRNA synthetase</keyword>
<dbReference type="Pfam" id="PF00750">
    <property type="entry name" value="tRNA-synt_1d"/>
    <property type="match status" value="1"/>
</dbReference>
<keyword evidence="5 10" id="KW-0067">ATP-binding</keyword>
<evidence type="ECO:0000259" key="11">
    <source>
        <dbReference type="SMART" id="SM00836"/>
    </source>
</evidence>
<sequence length="587" mass="66190">MFTEEIKKSLERILPGVEISLEHPADLKHGDYSTNVALAASKLQSFKVSNPKELAGEIVKKWQTAGLPDFVEKIKVAGVGFINIWLKFDALGNQLSKVLRYGELFGKNNSLAGRKIMVEFAHPNTHKELHVGHMRTLITGEALSRIFSACGAEVFRANYQGDIGPHVAKAIWGTEKILTERGISWDKAEKLSLTQKAHLLGEGYVRGNQDYEKFEKEIDELNVKLYKKDPRILLVYERTRRWSLQYYDSFYSRFLTKFDRLFFESEVADEGKKIVLDNIGKVFAESEGAVIFDGEPFDLHKRVFITANGTPTYEAKEMALAQAQYKAFPFDLNVHVVANEQTGYFQVVIKAIELLFPNLKGRECHLPMGMVNLVGRKMSSRTGVILRVDDLIEEVKSYLKPLIKLENANDEEKAGIAEVGTIAAIKYSVLRVGPKANVAFDPEKSVSLQGDSGIYLEYTYARTCSVLANSRLSLRAKPCTRRYGAKRSNLVGDCFRGKPFAMTEEEMSLLRTLCKFPEVVEQAGEEFSPNILCNFLFDLAQKFNLFYDKQRIIGSERQDFRLALTAGVGQTLKNGLNLLGIEALERM</sequence>
<dbReference type="Gene3D" id="1.10.730.10">
    <property type="entry name" value="Isoleucyl-tRNA Synthetase, Domain 1"/>
    <property type="match status" value="1"/>
</dbReference>
<dbReference type="SUPFAM" id="SSF47323">
    <property type="entry name" value="Anticodon-binding domain of a subclass of class I aminoacyl-tRNA synthetases"/>
    <property type="match status" value="1"/>
</dbReference>
<dbReference type="Proteomes" id="UP000230399">
    <property type="component" value="Unassembled WGS sequence"/>
</dbReference>
<dbReference type="AlphaFoldDB" id="A0A2M7BFC6"/>
<gene>
    <name evidence="13" type="primary">argS</name>
    <name evidence="13" type="ORF">COS55_00960</name>
</gene>
<proteinExistence type="inferred from homology"/>
<dbReference type="SUPFAM" id="SSF52374">
    <property type="entry name" value="Nucleotidylyl transferase"/>
    <property type="match status" value="1"/>
</dbReference>
<dbReference type="GO" id="GO:0005524">
    <property type="term" value="F:ATP binding"/>
    <property type="evidence" value="ECO:0007669"/>
    <property type="project" value="UniProtKB-KW"/>
</dbReference>
<keyword evidence="3 10" id="KW-0436">Ligase</keyword>
<accession>A0A2M7BFC6</accession>
<dbReference type="InterPro" id="IPR036695">
    <property type="entry name" value="Arg-tRNA-synth_N_sf"/>
</dbReference>
<dbReference type="SMART" id="SM01016">
    <property type="entry name" value="Arg_tRNA_synt_N"/>
    <property type="match status" value="1"/>
</dbReference>
<comment type="caution">
    <text evidence="13">The sequence shown here is derived from an EMBL/GenBank/DDBJ whole genome shotgun (WGS) entry which is preliminary data.</text>
</comment>
<dbReference type="Gene3D" id="3.30.1360.70">
    <property type="entry name" value="Arginyl tRNA synthetase N-terminal domain"/>
    <property type="match status" value="1"/>
</dbReference>
<dbReference type="InterPro" id="IPR009080">
    <property type="entry name" value="tRNAsynth_Ia_anticodon-bd"/>
</dbReference>
<organism evidence="13 14">
    <name type="scientific">Candidatus Shapirobacteria bacterium CG03_land_8_20_14_0_80_40_19</name>
    <dbReference type="NCBI Taxonomy" id="1974880"/>
    <lineage>
        <taxon>Bacteria</taxon>
        <taxon>Candidatus Shapironibacteriota</taxon>
    </lineage>
</organism>
<evidence type="ECO:0000313" key="14">
    <source>
        <dbReference type="Proteomes" id="UP000230399"/>
    </source>
</evidence>
<evidence type="ECO:0000256" key="4">
    <source>
        <dbReference type="ARBA" id="ARBA00022741"/>
    </source>
</evidence>
<dbReference type="InterPro" id="IPR001278">
    <property type="entry name" value="Arg-tRNA-ligase"/>
</dbReference>
<dbReference type="PRINTS" id="PR01038">
    <property type="entry name" value="TRNASYNTHARG"/>
</dbReference>
<feature type="domain" description="Arginyl tRNA synthetase N-terminal" evidence="12">
    <location>
        <begin position="4"/>
        <end position="86"/>
    </location>
</feature>